<gene>
    <name evidence="1" type="ORF">K488DRAFT_74525</name>
</gene>
<keyword evidence="2" id="KW-1185">Reference proteome</keyword>
<accession>A0ACB8Q6N5</accession>
<sequence length="156" mass="16029">MKPTFVLVSLLLAAQVFTLHPLRYSNPGARAHTPAGDVSSNPDQASTNGEIGSVVSELGTAAAAAAAGAATVTAQASGQTGGQAGGQCGQGLAIVNDWVAFGHWLASGPVWTKVPGNTCWGLLTLVLVAFTYSFYGKLRMIFDAMFGISGEDKKKD</sequence>
<dbReference type="Proteomes" id="UP000814128">
    <property type="component" value="Unassembled WGS sequence"/>
</dbReference>
<name>A0ACB8Q6N5_9AGAM</name>
<evidence type="ECO:0000313" key="2">
    <source>
        <dbReference type="Proteomes" id="UP000814128"/>
    </source>
</evidence>
<proteinExistence type="predicted"/>
<dbReference type="EMBL" id="MU273900">
    <property type="protein sequence ID" value="KAI0027463.1"/>
    <property type="molecule type" value="Genomic_DNA"/>
</dbReference>
<protein>
    <submittedName>
        <fullName evidence="1">Uncharacterized protein</fullName>
    </submittedName>
</protein>
<reference evidence="1" key="1">
    <citation type="submission" date="2021-02" db="EMBL/GenBank/DDBJ databases">
        <authorList>
            <consortium name="DOE Joint Genome Institute"/>
            <person name="Ahrendt S."/>
            <person name="Looney B.P."/>
            <person name="Miyauchi S."/>
            <person name="Morin E."/>
            <person name="Drula E."/>
            <person name="Courty P.E."/>
            <person name="Chicoki N."/>
            <person name="Fauchery L."/>
            <person name="Kohler A."/>
            <person name="Kuo A."/>
            <person name="Labutti K."/>
            <person name="Pangilinan J."/>
            <person name="Lipzen A."/>
            <person name="Riley R."/>
            <person name="Andreopoulos W."/>
            <person name="He G."/>
            <person name="Johnson J."/>
            <person name="Barry K.W."/>
            <person name="Grigoriev I.V."/>
            <person name="Nagy L."/>
            <person name="Hibbett D."/>
            <person name="Henrissat B."/>
            <person name="Matheny P.B."/>
            <person name="Labbe J."/>
            <person name="Martin F."/>
        </authorList>
    </citation>
    <scope>NUCLEOTIDE SEQUENCE</scope>
    <source>
        <strain evidence="1">EC-137</strain>
    </source>
</reference>
<reference evidence="1" key="2">
    <citation type="journal article" date="2022" name="New Phytol.">
        <title>Evolutionary transition to the ectomycorrhizal habit in the genomes of a hyperdiverse lineage of mushroom-forming fungi.</title>
        <authorList>
            <person name="Looney B."/>
            <person name="Miyauchi S."/>
            <person name="Morin E."/>
            <person name="Drula E."/>
            <person name="Courty P.E."/>
            <person name="Kohler A."/>
            <person name="Kuo A."/>
            <person name="LaButti K."/>
            <person name="Pangilinan J."/>
            <person name="Lipzen A."/>
            <person name="Riley R."/>
            <person name="Andreopoulos W."/>
            <person name="He G."/>
            <person name="Johnson J."/>
            <person name="Nolan M."/>
            <person name="Tritt A."/>
            <person name="Barry K.W."/>
            <person name="Grigoriev I.V."/>
            <person name="Nagy L.G."/>
            <person name="Hibbett D."/>
            <person name="Henrissat B."/>
            <person name="Matheny P.B."/>
            <person name="Labbe J."/>
            <person name="Martin F.M."/>
        </authorList>
    </citation>
    <scope>NUCLEOTIDE SEQUENCE</scope>
    <source>
        <strain evidence="1">EC-137</strain>
    </source>
</reference>
<comment type="caution">
    <text evidence="1">The sequence shown here is derived from an EMBL/GenBank/DDBJ whole genome shotgun (WGS) entry which is preliminary data.</text>
</comment>
<organism evidence="1 2">
    <name type="scientific">Vararia minispora EC-137</name>
    <dbReference type="NCBI Taxonomy" id="1314806"/>
    <lineage>
        <taxon>Eukaryota</taxon>
        <taxon>Fungi</taxon>
        <taxon>Dikarya</taxon>
        <taxon>Basidiomycota</taxon>
        <taxon>Agaricomycotina</taxon>
        <taxon>Agaricomycetes</taxon>
        <taxon>Russulales</taxon>
        <taxon>Lachnocladiaceae</taxon>
        <taxon>Vararia</taxon>
    </lineage>
</organism>
<evidence type="ECO:0000313" key="1">
    <source>
        <dbReference type="EMBL" id="KAI0027463.1"/>
    </source>
</evidence>